<sequence length="69" mass="7273">MTRVAPESPATPAARSTAANEESDPSVPTTTVRYAAIRNLHRSDSPHLRASSDDNRSRTAPQAVVSSVG</sequence>
<evidence type="ECO:0000256" key="1">
    <source>
        <dbReference type="SAM" id="MobiDB-lite"/>
    </source>
</evidence>
<dbReference type="EMBL" id="BNAY01000003">
    <property type="protein sequence ID" value="GHH14640.1"/>
    <property type="molecule type" value="Genomic_DNA"/>
</dbReference>
<accession>A0ABQ3LFP6</accession>
<feature type="compositionally biased region" description="Polar residues" evidence="1">
    <location>
        <begin position="58"/>
        <end position="69"/>
    </location>
</feature>
<protein>
    <submittedName>
        <fullName evidence="2">Uncharacterized protein</fullName>
    </submittedName>
</protein>
<gene>
    <name evidence="2" type="ORF">GCM10017790_28190</name>
</gene>
<feature type="compositionally biased region" description="Low complexity" evidence="1">
    <location>
        <begin position="1"/>
        <end position="19"/>
    </location>
</feature>
<reference evidence="3" key="1">
    <citation type="journal article" date="2019" name="Int. J. Syst. Evol. Microbiol.">
        <title>The Global Catalogue of Microorganisms (GCM) 10K type strain sequencing project: providing services to taxonomists for standard genome sequencing and annotation.</title>
        <authorList>
            <consortium name="The Broad Institute Genomics Platform"/>
            <consortium name="The Broad Institute Genome Sequencing Center for Infectious Disease"/>
            <person name="Wu L."/>
            <person name="Ma J."/>
        </authorList>
    </citation>
    <scope>NUCLEOTIDE SEQUENCE [LARGE SCALE GENOMIC DNA]</scope>
    <source>
        <strain evidence="3">CGMCC 4.7683</strain>
    </source>
</reference>
<comment type="caution">
    <text evidence="2">The sequence shown here is derived from an EMBL/GenBank/DDBJ whole genome shotgun (WGS) entry which is preliminary data.</text>
</comment>
<dbReference type="Proteomes" id="UP000635387">
    <property type="component" value="Unassembled WGS sequence"/>
</dbReference>
<organism evidence="2 3">
    <name type="scientific">Amycolatopsis oliviviridis</name>
    <dbReference type="NCBI Taxonomy" id="1471590"/>
    <lineage>
        <taxon>Bacteria</taxon>
        <taxon>Bacillati</taxon>
        <taxon>Actinomycetota</taxon>
        <taxon>Actinomycetes</taxon>
        <taxon>Pseudonocardiales</taxon>
        <taxon>Pseudonocardiaceae</taxon>
        <taxon>Amycolatopsis</taxon>
    </lineage>
</organism>
<evidence type="ECO:0000313" key="3">
    <source>
        <dbReference type="Proteomes" id="UP000635387"/>
    </source>
</evidence>
<name>A0ABQ3LFP6_9PSEU</name>
<proteinExistence type="predicted"/>
<feature type="region of interest" description="Disordered" evidence="1">
    <location>
        <begin position="1"/>
        <end position="69"/>
    </location>
</feature>
<keyword evidence="3" id="KW-1185">Reference proteome</keyword>
<evidence type="ECO:0000313" key="2">
    <source>
        <dbReference type="EMBL" id="GHH14640.1"/>
    </source>
</evidence>
<feature type="compositionally biased region" description="Basic and acidic residues" evidence="1">
    <location>
        <begin position="41"/>
        <end position="57"/>
    </location>
</feature>